<keyword evidence="3 8" id="KW-0520">NAD</keyword>
<dbReference type="InterPro" id="IPR008703">
    <property type="entry name" value="NqrA"/>
</dbReference>
<evidence type="ECO:0000259" key="11">
    <source>
        <dbReference type="Pfam" id="PF24836"/>
    </source>
</evidence>
<evidence type="ECO:0000256" key="1">
    <source>
        <dbReference type="ARBA" id="ARBA00022448"/>
    </source>
</evidence>
<keyword evidence="7 8" id="KW-0739">Sodium transport</keyword>
<organism evidence="12 13">
    <name type="scientific">Alloalcanivorax profundimaris</name>
    <dbReference type="NCBI Taxonomy" id="2735259"/>
    <lineage>
        <taxon>Bacteria</taxon>
        <taxon>Pseudomonadati</taxon>
        <taxon>Pseudomonadota</taxon>
        <taxon>Gammaproteobacteria</taxon>
        <taxon>Oceanospirillales</taxon>
        <taxon>Alcanivoracaceae</taxon>
        <taxon>Alloalcanivorax</taxon>
    </lineage>
</organism>
<dbReference type="Proteomes" id="UP000662703">
    <property type="component" value="Unassembled WGS sequence"/>
</dbReference>
<keyword evidence="13" id="KW-1185">Reference proteome</keyword>
<dbReference type="EC" id="7.2.1.1" evidence="8"/>
<evidence type="ECO:0000259" key="9">
    <source>
        <dbReference type="Pfam" id="PF05896"/>
    </source>
</evidence>
<evidence type="ECO:0000259" key="10">
    <source>
        <dbReference type="Pfam" id="PF11973"/>
    </source>
</evidence>
<evidence type="ECO:0000256" key="7">
    <source>
        <dbReference type="ARBA" id="ARBA00023201"/>
    </source>
</evidence>
<evidence type="ECO:0000313" key="12">
    <source>
        <dbReference type="EMBL" id="MBF5054765.1"/>
    </source>
</evidence>
<sequence>MRIVVRRGLTVPLAGAPAPRVDRECHVARAGLLGDDLGHRRVEPLVEPEQPVQAGTPVLRDRAEPGLLFCAPVSGRVERIETGRRRRLAALVIAADGEDQRRDFDVSGAGEAQGLRALLLEAGQWPALRARPFERIASPRATPGALFVTALDTAPHAPDPRPVIEERAADFDRGLAALRLLTAGPVFLCQDPGPPLADGDDQLRVVHVVGRHPAGLVGTHIARLWPPRGGEVVWHIDYQDLIAIGHLLGHGRIDPFRIVSLSGPGCQDPRLVRVPLGADLHALAGAAAPHDHTQVLSGPVVAGRESAFLGRYHRQVTVLKRPPPRRSHWLLDALRQARRPAPFIPTQSLEQTLGSAAPVVPLLRALSIADVEAAKRLGCLHLAEEDLALATYVTGGRTDFGRRLRAVLDHLEREA</sequence>
<comment type="catalytic activity">
    <reaction evidence="8">
        <text>a ubiquinone + n Na(+)(in) + NADH + H(+) = a ubiquinol + n Na(+)(out) + NAD(+)</text>
        <dbReference type="Rhea" id="RHEA:47748"/>
        <dbReference type="Rhea" id="RHEA-COMP:9565"/>
        <dbReference type="Rhea" id="RHEA-COMP:9566"/>
        <dbReference type="ChEBI" id="CHEBI:15378"/>
        <dbReference type="ChEBI" id="CHEBI:16389"/>
        <dbReference type="ChEBI" id="CHEBI:17976"/>
        <dbReference type="ChEBI" id="CHEBI:29101"/>
        <dbReference type="ChEBI" id="CHEBI:57540"/>
        <dbReference type="ChEBI" id="CHEBI:57945"/>
        <dbReference type="EC" id="7.2.1.1"/>
    </reaction>
</comment>
<dbReference type="HAMAP" id="MF_00425">
    <property type="entry name" value="NqrA"/>
    <property type="match status" value="1"/>
</dbReference>
<keyword evidence="2 8" id="KW-1278">Translocase</keyword>
<dbReference type="InterPro" id="IPR022615">
    <property type="entry name" value="NqrA_C_domain"/>
</dbReference>
<dbReference type="Pfam" id="PF24836">
    <property type="entry name" value="NQRA_2nd"/>
    <property type="match status" value="1"/>
</dbReference>
<evidence type="ECO:0000256" key="2">
    <source>
        <dbReference type="ARBA" id="ARBA00022967"/>
    </source>
</evidence>
<comment type="function">
    <text evidence="8">NQR complex catalyzes the reduction of ubiquinone-1 to ubiquinol by two successive reactions, coupled with the transport of Na(+) ions from the cytoplasm to the periplasm. NqrA to NqrE are probably involved in the second step, the conversion of ubisemiquinone to ubiquinol.</text>
</comment>
<keyword evidence="4 8" id="KW-0915">Sodium</keyword>
<proteinExistence type="inferred from homology"/>
<evidence type="ECO:0000256" key="6">
    <source>
        <dbReference type="ARBA" id="ARBA00023075"/>
    </source>
</evidence>
<keyword evidence="1 8" id="KW-0813">Transport</keyword>
<evidence type="ECO:0000313" key="13">
    <source>
        <dbReference type="Proteomes" id="UP000662703"/>
    </source>
</evidence>
<name>A0ABS0AL49_9GAMM</name>
<dbReference type="Pfam" id="PF05896">
    <property type="entry name" value="NQRA_N"/>
    <property type="match status" value="1"/>
</dbReference>
<gene>
    <name evidence="8" type="primary">nqrA</name>
    <name evidence="12" type="ORF">Y5W_00059</name>
</gene>
<comment type="caution">
    <text evidence="12">The sequence shown here is derived from an EMBL/GenBank/DDBJ whole genome shotgun (WGS) entry which is preliminary data.</text>
</comment>
<evidence type="ECO:0000256" key="4">
    <source>
        <dbReference type="ARBA" id="ARBA00023053"/>
    </source>
</evidence>
<dbReference type="Pfam" id="PF11973">
    <property type="entry name" value="NQRA_SLBB"/>
    <property type="match status" value="1"/>
</dbReference>
<dbReference type="PANTHER" id="PTHR37839">
    <property type="entry name" value="NA(+)-TRANSLOCATING NADH-QUINONE REDUCTASE SUBUNIT A"/>
    <property type="match status" value="1"/>
</dbReference>
<evidence type="ECO:0000256" key="8">
    <source>
        <dbReference type="HAMAP-Rule" id="MF_00425"/>
    </source>
</evidence>
<reference evidence="12 13" key="1">
    <citation type="submission" date="2012-09" db="EMBL/GenBank/DDBJ databases">
        <title>Genome Sequence of alkane-degrading Bacterium Alcanivorax sp. 521-1.</title>
        <authorList>
            <person name="Lai Q."/>
            <person name="Shao Z."/>
        </authorList>
    </citation>
    <scope>NUCLEOTIDE SEQUENCE [LARGE SCALE GENOMIC DNA]</scope>
    <source>
        <strain evidence="12 13">521-1</strain>
    </source>
</reference>
<protein>
    <recommendedName>
        <fullName evidence="8">Na(+)-translocating NADH-quinone reductase subunit A</fullName>
        <shortName evidence="8">Na(+)-NQR subunit A</shortName>
        <shortName evidence="8">Na(+)-translocating NQR subunit A</shortName>
        <ecNumber evidence="8">7.2.1.1</ecNumber>
    </recommendedName>
    <alternativeName>
        <fullName evidence="8">NQR complex subunit A</fullName>
    </alternativeName>
    <alternativeName>
        <fullName evidence="8">NQR-1 subunit A</fullName>
    </alternativeName>
</protein>
<evidence type="ECO:0000256" key="3">
    <source>
        <dbReference type="ARBA" id="ARBA00023027"/>
    </source>
</evidence>
<comment type="subunit">
    <text evidence="8">Composed of six subunits; NqrA, NqrB, NqrC, NqrD, NqrE and NqrF.</text>
</comment>
<dbReference type="EMBL" id="ARXX01000001">
    <property type="protein sequence ID" value="MBF5054765.1"/>
    <property type="molecule type" value="Genomic_DNA"/>
</dbReference>
<accession>A0ABS0AL49</accession>
<keyword evidence="6 8" id="KW-0830">Ubiquinone</keyword>
<comment type="similarity">
    <text evidence="8">Belongs to the NqrA family.</text>
</comment>
<feature type="domain" description="Na(+)-translocating NADH-quinone reductase subunit A C-terminal" evidence="10">
    <location>
        <begin position="258"/>
        <end position="305"/>
    </location>
</feature>
<dbReference type="InterPro" id="IPR056148">
    <property type="entry name" value="NQRA_2nd"/>
</dbReference>
<keyword evidence="5 8" id="KW-0406">Ion transport</keyword>
<evidence type="ECO:0000256" key="5">
    <source>
        <dbReference type="ARBA" id="ARBA00023065"/>
    </source>
</evidence>
<dbReference type="RefSeq" id="WP_194863747.1">
    <property type="nucleotide sequence ID" value="NZ_ARXX01000001.1"/>
</dbReference>
<dbReference type="InterPro" id="IPR056147">
    <property type="entry name" value="NQRA_N"/>
</dbReference>
<feature type="domain" description="NqrA N-terminal barrel-sandwich hybrid" evidence="9">
    <location>
        <begin position="3"/>
        <end position="96"/>
    </location>
</feature>
<dbReference type="PANTHER" id="PTHR37839:SF1">
    <property type="entry name" value="NA(+)-TRANSLOCATING NADH-QUINONE REDUCTASE SUBUNIT A"/>
    <property type="match status" value="1"/>
</dbReference>
<feature type="domain" description="NqrA second alpha/beta" evidence="11">
    <location>
        <begin position="112"/>
        <end position="252"/>
    </location>
</feature>